<feature type="chain" id="PRO_5011628516" evidence="9">
    <location>
        <begin position="32"/>
        <end position="459"/>
    </location>
</feature>
<keyword evidence="4" id="KW-1134">Transmembrane beta strand</keyword>
<evidence type="ECO:0000256" key="4">
    <source>
        <dbReference type="ARBA" id="ARBA00022452"/>
    </source>
</evidence>
<dbReference type="Proteomes" id="UP000199421">
    <property type="component" value="Unassembled WGS sequence"/>
</dbReference>
<organism evidence="10 11">
    <name type="scientific">Olivibacter domesticus</name>
    <name type="common">Pseudosphingobacterium domesticum</name>
    <dbReference type="NCBI Taxonomy" id="407022"/>
    <lineage>
        <taxon>Bacteria</taxon>
        <taxon>Pseudomonadati</taxon>
        <taxon>Bacteroidota</taxon>
        <taxon>Sphingobacteriia</taxon>
        <taxon>Sphingobacteriales</taxon>
        <taxon>Sphingobacteriaceae</taxon>
        <taxon>Olivibacter</taxon>
    </lineage>
</organism>
<dbReference type="InterPro" id="IPR051906">
    <property type="entry name" value="TolC-like"/>
</dbReference>
<gene>
    <name evidence="10" type="ORF">SAMN05661044_04115</name>
</gene>
<dbReference type="GO" id="GO:0009279">
    <property type="term" value="C:cell outer membrane"/>
    <property type="evidence" value="ECO:0007669"/>
    <property type="project" value="UniProtKB-SubCell"/>
</dbReference>
<evidence type="ECO:0000256" key="8">
    <source>
        <dbReference type="SAM" id="Coils"/>
    </source>
</evidence>
<dbReference type="InterPro" id="IPR003423">
    <property type="entry name" value="OMP_efflux"/>
</dbReference>
<evidence type="ECO:0000256" key="2">
    <source>
        <dbReference type="ARBA" id="ARBA00007613"/>
    </source>
</evidence>
<comment type="similarity">
    <text evidence="2">Belongs to the outer membrane factor (OMF) (TC 1.B.17) family.</text>
</comment>
<dbReference type="EMBL" id="FOAF01000007">
    <property type="protein sequence ID" value="SEM06766.1"/>
    <property type="molecule type" value="Genomic_DNA"/>
</dbReference>
<keyword evidence="8" id="KW-0175">Coiled coil</keyword>
<evidence type="ECO:0000313" key="11">
    <source>
        <dbReference type="Proteomes" id="UP000199421"/>
    </source>
</evidence>
<dbReference type="AlphaFoldDB" id="A0A1H7VC05"/>
<keyword evidence="7" id="KW-0998">Cell outer membrane</keyword>
<dbReference type="PANTHER" id="PTHR30026:SF20">
    <property type="entry name" value="OUTER MEMBRANE PROTEIN TOLC"/>
    <property type="match status" value="1"/>
</dbReference>
<dbReference type="GO" id="GO:1990281">
    <property type="term" value="C:efflux pump complex"/>
    <property type="evidence" value="ECO:0007669"/>
    <property type="project" value="TreeGrafter"/>
</dbReference>
<keyword evidence="5" id="KW-0812">Transmembrane</keyword>
<feature type="coiled-coil region" evidence="8">
    <location>
        <begin position="205"/>
        <end position="232"/>
    </location>
</feature>
<evidence type="ECO:0000313" key="10">
    <source>
        <dbReference type="EMBL" id="SEM06766.1"/>
    </source>
</evidence>
<dbReference type="RefSeq" id="WP_093328250.1">
    <property type="nucleotide sequence ID" value="NZ_FOAF01000007.1"/>
</dbReference>
<dbReference type="Pfam" id="PF02321">
    <property type="entry name" value="OEP"/>
    <property type="match status" value="2"/>
</dbReference>
<keyword evidence="11" id="KW-1185">Reference proteome</keyword>
<dbReference type="GO" id="GO:0015288">
    <property type="term" value="F:porin activity"/>
    <property type="evidence" value="ECO:0007669"/>
    <property type="project" value="TreeGrafter"/>
</dbReference>
<comment type="subcellular location">
    <subcellularLocation>
        <location evidence="1">Cell outer membrane</location>
    </subcellularLocation>
</comment>
<proteinExistence type="inferred from homology"/>
<evidence type="ECO:0000256" key="7">
    <source>
        <dbReference type="ARBA" id="ARBA00023237"/>
    </source>
</evidence>
<dbReference type="GO" id="GO:0015562">
    <property type="term" value="F:efflux transmembrane transporter activity"/>
    <property type="evidence" value="ECO:0007669"/>
    <property type="project" value="InterPro"/>
</dbReference>
<sequence length="459" mass="51707">MSTSNFKIKLKLKHSLIVFISLFLSSGNLLAQDSLTLTQALNYAIKNSEVLEKARLDILGGKHKVAEVKAGALPQIDVTSTLTYNLLVQQFILPAEFMGGNPGEFISVKAGQSWGALTQVQLNQELFNQSVFTGLKAAKSSEEYYRLAAELSEENVLQQVAANYYQVIINREQLKVIDANLERTEKLLTMVTSQYDLGLAKKIDLDRVKVNKSNLLSQKQQLETTVNQQKNLLKYYMGMPIQEEISLPQDAVQQLENEALQLHNDGFNLERLAQYKVLKSQETLLQHQRKANIAEYYPSLSLGANYMLNSQSNRFDLYSSKALNYDMSAVTLTLKVPIFDGFGRRSRVRLANVELQKVNQDIRNTSNSLKMAYNNATNQIKNSLTTIKTQEENKRLAEEVFYSTQNNYQNGLASLTDLLTSETDLVAAQNSYNEALLNYKVAEIELIKSNGNIKSLLTE</sequence>
<keyword evidence="3" id="KW-0813">Transport</keyword>
<evidence type="ECO:0000256" key="6">
    <source>
        <dbReference type="ARBA" id="ARBA00023136"/>
    </source>
</evidence>
<dbReference type="STRING" id="407022.SAMN05661044_04115"/>
<dbReference type="PANTHER" id="PTHR30026">
    <property type="entry name" value="OUTER MEMBRANE PROTEIN TOLC"/>
    <property type="match status" value="1"/>
</dbReference>
<protein>
    <submittedName>
        <fullName evidence="10">Outer membrane protein TolC</fullName>
    </submittedName>
</protein>
<evidence type="ECO:0000256" key="9">
    <source>
        <dbReference type="SAM" id="SignalP"/>
    </source>
</evidence>
<evidence type="ECO:0000256" key="1">
    <source>
        <dbReference type="ARBA" id="ARBA00004442"/>
    </source>
</evidence>
<keyword evidence="6" id="KW-0472">Membrane</keyword>
<accession>A0A1H7VC05</accession>
<feature type="signal peptide" evidence="9">
    <location>
        <begin position="1"/>
        <end position="31"/>
    </location>
</feature>
<keyword evidence="9" id="KW-0732">Signal</keyword>
<dbReference type="SUPFAM" id="SSF56954">
    <property type="entry name" value="Outer membrane efflux proteins (OEP)"/>
    <property type="match status" value="1"/>
</dbReference>
<evidence type="ECO:0000256" key="5">
    <source>
        <dbReference type="ARBA" id="ARBA00022692"/>
    </source>
</evidence>
<evidence type="ECO:0000256" key="3">
    <source>
        <dbReference type="ARBA" id="ARBA00022448"/>
    </source>
</evidence>
<name>A0A1H7VC05_OLID1</name>
<dbReference type="OrthoDB" id="367883at2"/>
<dbReference type="Gene3D" id="1.20.1600.10">
    <property type="entry name" value="Outer membrane efflux proteins (OEP)"/>
    <property type="match status" value="1"/>
</dbReference>
<reference evidence="11" key="1">
    <citation type="submission" date="2016-10" db="EMBL/GenBank/DDBJ databases">
        <authorList>
            <person name="Varghese N."/>
            <person name="Submissions S."/>
        </authorList>
    </citation>
    <scope>NUCLEOTIDE SEQUENCE [LARGE SCALE GENOMIC DNA]</scope>
    <source>
        <strain evidence="11">DSM 18733</strain>
    </source>
</reference>